<dbReference type="InterPro" id="IPR011006">
    <property type="entry name" value="CheY-like_superfamily"/>
</dbReference>
<evidence type="ECO:0000256" key="1">
    <source>
        <dbReference type="ARBA" id="ARBA00022741"/>
    </source>
</evidence>
<dbReference type="InterPro" id="IPR025662">
    <property type="entry name" value="Sigma_54_int_dom_ATP-bd_1"/>
</dbReference>
<evidence type="ECO:0000256" key="4">
    <source>
        <dbReference type="ARBA" id="ARBA00023125"/>
    </source>
</evidence>
<evidence type="ECO:0000313" key="9">
    <source>
        <dbReference type="EMBL" id="QII43884.1"/>
    </source>
</evidence>
<name>A0A6G7IZY7_9FLAO</name>
<dbReference type="SMART" id="SM00448">
    <property type="entry name" value="REC"/>
    <property type="match status" value="1"/>
</dbReference>
<keyword evidence="10" id="KW-1185">Reference proteome</keyword>
<dbReference type="RefSeq" id="WP_166247545.1">
    <property type="nucleotide sequence ID" value="NZ_CP049616.1"/>
</dbReference>
<keyword evidence="1" id="KW-0547">Nucleotide-binding</keyword>
<dbReference type="GO" id="GO:0005524">
    <property type="term" value="F:ATP binding"/>
    <property type="evidence" value="ECO:0007669"/>
    <property type="project" value="UniProtKB-KW"/>
</dbReference>
<dbReference type="InterPro" id="IPR003593">
    <property type="entry name" value="AAA+_ATPase"/>
</dbReference>
<dbReference type="InterPro" id="IPR002078">
    <property type="entry name" value="Sigma_54_int"/>
</dbReference>
<evidence type="ECO:0000259" key="8">
    <source>
        <dbReference type="PROSITE" id="PS50110"/>
    </source>
</evidence>
<proteinExistence type="predicted"/>
<dbReference type="GO" id="GO:0006355">
    <property type="term" value="P:regulation of DNA-templated transcription"/>
    <property type="evidence" value="ECO:0007669"/>
    <property type="project" value="InterPro"/>
</dbReference>
<accession>A0A6G7IZY7</accession>
<dbReference type="PANTHER" id="PTHR32071">
    <property type="entry name" value="TRANSCRIPTIONAL REGULATORY PROTEIN"/>
    <property type="match status" value="1"/>
</dbReference>
<dbReference type="PROSITE" id="PS00688">
    <property type="entry name" value="SIGMA54_INTERACT_3"/>
    <property type="match status" value="1"/>
</dbReference>
<dbReference type="Gene3D" id="3.40.50.2300">
    <property type="match status" value="1"/>
</dbReference>
<evidence type="ECO:0000256" key="6">
    <source>
        <dbReference type="PROSITE-ProRule" id="PRU00169"/>
    </source>
</evidence>
<feature type="domain" description="Sigma-54 factor interaction" evidence="7">
    <location>
        <begin position="332"/>
        <end position="561"/>
    </location>
</feature>
<dbReference type="Gene3D" id="1.10.10.60">
    <property type="entry name" value="Homeodomain-like"/>
    <property type="match status" value="1"/>
</dbReference>
<dbReference type="SUPFAM" id="SSF46689">
    <property type="entry name" value="Homeodomain-like"/>
    <property type="match status" value="1"/>
</dbReference>
<dbReference type="Pfam" id="PF25601">
    <property type="entry name" value="AAA_lid_14"/>
    <property type="match status" value="1"/>
</dbReference>
<dbReference type="SMART" id="SM00382">
    <property type="entry name" value="AAA"/>
    <property type="match status" value="1"/>
</dbReference>
<dbReference type="GO" id="GO:0000160">
    <property type="term" value="P:phosphorelay signal transduction system"/>
    <property type="evidence" value="ECO:0007669"/>
    <property type="project" value="InterPro"/>
</dbReference>
<keyword evidence="3" id="KW-0805">Transcription regulation</keyword>
<evidence type="ECO:0000256" key="3">
    <source>
        <dbReference type="ARBA" id="ARBA00023015"/>
    </source>
</evidence>
<dbReference type="SUPFAM" id="SSF52172">
    <property type="entry name" value="CheY-like"/>
    <property type="match status" value="1"/>
</dbReference>
<dbReference type="PROSITE" id="PS00676">
    <property type="entry name" value="SIGMA54_INTERACT_2"/>
    <property type="match status" value="1"/>
</dbReference>
<protein>
    <submittedName>
        <fullName evidence="9">Sigma 54-interacting transcriptional regulator</fullName>
    </submittedName>
</protein>
<dbReference type="EMBL" id="CP049616">
    <property type="protein sequence ID" value="QII43884.1"/>
    <property type="molecule type" value="Genomic_DNA"/>
</dbReference>
<dbReference type="KEGG" id="mut:GVT53_04065"/>
<evidence type="ECO:0000256" key="5">
    <source>
        <dbReference type="ARBA" id="ARBA00023163"/>
    </source>
</evidence>
<evidence type="ECO:0000256" key="2">
    <source>
        <dbReference type="ARBA" id="ARBA00022840"/>
    </source>
</evidence>
<dbReference type="InterPro" id="IPR025943">
    <property type="entry name" value="Sigma_54_int_dom_ATP-bd_2"/>
</dbReference>
<dbReference type="PROSITE" id="PS00675">
    <property type="entry name" value="SIGMA54_INTERACT_1"/>
    <property type="match status" value="1"/>
</dbReference>
<dbReference type="InterPro" id="IPR027417">
    <property type="entry name" value="P-loop_NTPase"/>
</dbReference>
<dbReference type="PANTHER" id="PTHR32071:SF81">
    <property type="entry name" value="PROPIONATE CATABOLISM OPERON REGULATORY PROTEIN"/>
    <property type="match status" value="1"/>
</dbReference>
<dbReference type="GO" id="GO:0003677">
    <property type="term" value="F:DNA binding"/>
    <property type="evidence" value="ECO:0007669"/>
    <property type="project" value="UniProtKB-KW"/>
</dbReference>
<dbReference type="Gene3D" id="3.40.50.300">
    <property type="entry name" value="P-loop containing nucleotide triphosphate hydrolases"/>
    <property type="match status" value="1"/>
</dbReference>
<dbReference type="Proteomes" id="UP000502928">
    <property type="component" value="Chromosome"/>
</dbReference>
<dbReference type="InterPro" id="IPR025944">
    <property type="entry name" value="Sigma_54_int_dom_CS"/>
</dbReference>
<sequence length="645" mass="72566">MKKQILIVEDEFIVANDLSNILRNAGYEVAGIVDSYGLAMKKISASKPYLALLDIRLKGELTGIDLAKQLIKQNIPFIFISANSNRAILEEVKPTKPYGFLVKPFRAKDVLVALEIAFYHHEHSKNMGKILEQNLVDGINTLQQGFDATKGICTEFTQVFRPYISFDYLELTPNPTYFGQHPFGCFRLGLNEYQSIGFDQLSSITSMRKEVLNEKFLQSTYEKVPTILDTEELTASFGQNPFKELIVNAFKLKSQMSIPIPFSGELLHLNFFHKQNNIYSNNDIEVLVKLTPQIGEVLAKCLGAKQIENQSAKVTKPSPGKTLDSPKSFEGIVGNSPQLLTVFDLIRKVAPMETSVLILGESGTGKELIARAIHSLSQRKDYPLVTINCGALPENLIESILFGHEKGAFTGALDTKIGKFEQANGGTIFLDEIGEMPLNLQVRLLRVLQEKAIEKVGATKPQKLDIRIIAATNKNLDKEVEEGRFRLDLYYRLNVFPILLAPLRERKQDIPLLARHFVDKFCTSQGKEPMEIDEYGLKSLLEYDWPGNIRELENCIEKSILLADGDTIGDVHLPFNKSGQQSKSWDLERVRSISELERDYIIHILRKCKGKVFGKNGAAELLKIPTSTLNSKMRKLGIDKKEINM</sequence>
<dbReference type="SUPFAM" id="SSF52540">
    <property type="entry name" value="P-loop containing nucleoside triphosphate hydrolases"/>
    <property type="match status" value="1"/>
</dbReference>
<keyword evidence="5" id="KW-0804">Transcription</keyword>
<gene>
    <name evidence="9" type="ORF">GVT53_04065</name>
</gene>
<keyword evidence="6" id="KW-0597">Phosphoprotein</keyword>
<dbReference type="AlphaFoldDB" id="A0A6G7IZY7"/>
<dbReference type="Gene3D" id="1.10.8.60">
    <property type="match status" value="1"/>
</dbReference>
<dbReference type="PROSITE" id="PS50045">
    <property type="entry name" value="SIGMA54_INTERACT_4"/>
    <property type="match status" value="1"/>
</dbReference>
<dbReference type="CDD" id="cd00009">
    <property type="entry name" value="AAA"/>
    <property type="match status" value="1"/>
</dbReference>
<dbReference type="Pfam" id="PF00072">
    <property type="entry name" value="Response_reg"/>
    <property type="match status" value="1"/>
</dbReference>
<dbReference type="Pfam" id="PF00158">
    <property type="entry name" value="Sigma54_activat"/>
    <property type="match status" value="1"/>
</dbReference>
<feature type="modified residue" description="4-aspartylphosphate" evidence="6">
    <location>
        <position position="54"/>
    </location>
</feature>
<reference evidence="9 10" key="1">
    <citation type="submission" date="2020-02" db="EMBL/GenBank/DDBJ databases">
        <title>Complete genome of Muricauda sp. 501str8.</title>
        <authorList>
            <person name="Dong B."/>
            <person name="Zhu S."/>
            <person name="Yang J."/>
            <person name="Chen J."/>
        </authorList>
    </citation>
    <scope>NUCLEOTIDE SEQUENCE [LARGE SCALE GENOMIC DNA]</scope>
    <source>
        <strain evidence="9 10">501str8</strain>
    </source>
</reference>
<evidence type="ECO:0000259" key="7">
    <source>
        <dbReference type="PROSITE" id="PS50045"/>
    </source>
</evidence>
<dbReference type="InterPro" id="IPR009057">
    <property type="entry name" value="Homeodomain-like_sf"/>
</dbReference>
<evidence type="ECO:0000313" key="10">
    <source>
        <dbReference type="Proteomes" id="UP000502928"/>
    </source>
</evidence>
<dbReference type="FunFam" id="3.40.50.300:FF:000006">
    <property type="entry name" value="DNA-binding transcriptional regulator NtrC"/>
    <property type="match status" value="1"/>
</dbReference>
<feature type="domain" description="Response regulatory" evidence="8">
    <location>
        <begin position="4"/>
        <end position="118"/>
    </location>
</feature>
<organism evidence="9 10">
    <name type="scientific">Flagellimonas oceani</name>
    <dbReference type="NCBI Taxonomy" id="2698672"/>
    <lineage>
        <taxon>Bacteria</taxon>
        <taxon>Pseudomonadati</taxon>
        <taxon>Bacteroidota</taxon>
        <taxon>Flavobacteriia</taxon>
        <taxon>Flavobacteriales</taxon>
        <taxon>Flavobacteriaceae</taxon>
        <taxon>Flagellimonas</taxon>
    </lineage>
</organism>
<keyword evidence="4" id="KW-0238">DNA-binding</keyword>
<dbReference type="CDD" id="cd17534">
    <property type="entry name" value="REC_DC-like"/>
    <property type="match status" value="1"/>
</dbReference>
<dbReference type="InterPro" id="IPR058031">
    <property type="entry name" value="AAA_lid_NorR"/>
</dbReference>
<dbReference type="InterPro" id="IPR001789">
    <property type="entry name" value="Sig_transdc_resp-reg_receiver"/>
</dbReference>
<dbReference type="PROSITE" id="PS50110">
    <property type="entry name" value="RESPONSE_REGULATORY"/>
    <property type="match status" value="1"/>
</dbReference>
<keyword evidence="2" id="KW-0067">ATP-binding</keyword>